<name>A0ABW3L4U0_9BACI</name>
<evidence type="ECO:0000313" key="1">
    <source>
        <dbReference type="EMBL" id="MFD1020316.1"/>
    </source>
</evidence>
<dbReference type="RefSeq" id="WP_386061705.1">
    <property type="nucleotide sequence ID" value="NZ_JBHTKL010000005.1"/>
</dbReference>
<organism evidence="1 2">
    <name type="scientific">Thalassobacillus hwangdonensis</name>
    <dbReference type="NCBI Taxonomy" id="546108"/>
    <lineage>
        <taxon>Bacteria</taxon>
        <taxon>Bacillati</taxon>
        <taxon>Bacillota</taxon>
        <taxon>Bacilli</taxon>
        <taxon>Bacillales</taxon>
        <taxon>Bacillaceae</taxon>
        <taxon>Thalassobacillus</taxon>
    </lineage>
</organism>
<gene>
    <name evidence="1" type="ORF">ACFQ2J_14100</name>
</gene>
<keyword evidence="2" id="KW-1185">Reference proteome</keyword>
<accession>A0ABW3L4U0</accession>
<sequence length="68" mass="7810">MSRDPAAKQGGLTVRPRKASEFTDHFFIYIKYRLTIYKEKKQSWGWAASDLETYGSVLRGGLRGTLRV</sequence>
<proteinExistence type="predicted"/>
<evidence type="ECO:0000313" key="2">
    <source>
        <dbReference type="Proteomes" id="UP001596990"/>
    </source>
</evidence>
<dbReference type="EMBL" id="JBHTKL010000005">
    <property type="protein sequence ID" value="MFD1020316.1"/>
    <property type="molecule type" value="Genomic_DNA"/>
</dbReference>
<dbReference type="Proteomes" id="UP001596990">
    <property type="component" value="Unassembled WGS sequence"/>
</dbReference>
<comment type="caution">
    <text evidence="1">The sequence shown here is derived from an EMBL/GenBank/DDBJ whole genome shotgun (WGS) entry which is preliminary data.</text>
</comment>
<protein>
    <submittedName>
        <fullName evidence="1">Uncharacterized protein</fullName>
    </submittedName>
</protein>
<reference evidence="2" key="1">
    <citation type="journal article" date="2019" name="Int. J. Syst. Evol. Microbiol.">
        <title>The Global Catalogue of Microorganisms (GCM) 10K type strain sequencing project: providing services to taxonomists for standard genome sequencing and annotation.</title>
        <authorList>
            <consortium name="The Broad Institute Genomics Platform"/>
            <consortium name="The Broad Institute Genome Sequencing Center for Infectious Disease"/>
            <person name="Wu L."/>
            <person name="Ma J."/>
        </authorList>
    </citation>
    <scope>NUCLEOTIDE SEQUENCE [LARGE SCALE GENOMIC DNA]</scope>
    <source>
        <strain evidence="2">CCUG 56607</strain>
    </source>
</reference>